<reference evidence="1" key="1">
    <citation type="journal article" date="2015" name="Nature">
        <title>Complex archaea that bridge the gap between prokaryotes and eukaryotes.</title>
        <authorList>
            <person name="Spang A."/>
            <person name="Saw J.H."/>
            <person name="Jorgensen S.L."/>
            <person name="Zaremba-Niedzwiedzka K."/>
            <person name="Martijn J."/>
            <person name="Lind A.E."/>
            <person name="van Eijk R."/>
            <person name="Schleper C."/>
            <person name="Guy L."/>
            <person name="Ettema T.J."/>
        </authorList>
    </citation>
    <scope>NUCLEOTIDE SEQUENCE</scope>
</reference>
<name>A0A0F9PT07_9ZZZZ</name>
<sequence>MGVFNDKQILGCGEYDGVTNALGNYDVAGKVLGDGTHLFQTFAACMIHDVVITLLDVAFTDPGADRHIGYVLNYTLDNSTYVTLRTQIAVADTPIIWDDSAGTLPDVSDGVPIFMFDFKGNGSATGHTGTNKFGGNNAAPAVRCPANALVKLTIGTYAAGTLAATTGLDNLQASVIGMHVGS</sequence>
<evidence type="ECO:0000313" key="1">
    <source>
        <dbReference type="EMBL" id="KKN27842.1"/>
    </source>
</evidence>
<gene>
    <name evidence="1" type="ORF">LCGC14_0860350</name>
</gene>
<organism evidence="1">
    <name type="scientific">marine sediment metagenome</name>
    <dbReference type="NCBI Taxonomy" id="412755"/>
    <lineage>
        <taxon>unclassified sequences</taxon>
        <taxon>metagenomes</taxon>
        <taxon>ecological metagenomes</taxon>
    </lineage>
</organism>
<proteinExistence type="predicted"/>
<accession>A0A0F9PT07</accession>
<dbReference type="AlphaFoldDB" id="A0A0F9PT07"/>
<protein>
    <submittedName>
        <fullName evidence="1">Uncharacterized protein</fullName>
    </submittedName>
</protein>
<comment type="caution">
    <text evidence="1">The sequence shown here is derived from an EMBL/GenBank/DDBJ whole genome shotgun (WGS) entry which is preliminary data.</text>
</comment>
<dbReference type="EMBL" id="LAZR01002610">
    <property type="protein sequence ID" value="KKN27842.1"/>
    <property type="molecule type" value="Genomic_DNA"/>
</dbReference>